<comment type="caution">
    <text evidence="2">The sequence shown here is derived from an EMBL/GenBank/DDBJ whole genome shotgun (WGS) entry which is preliminary data.</text>
</comment>
<keyword evidence="1" id="KW-1133">Transmembrane helix</keyword>
<keyword evidence="1" id="KW-0472">Membrane</keyword>
<proteinExistence type="predicted"/>
<feature type="transmembrane region" description="Helical" evidence="1">
    <location>
        <begin position="7"/>
        <end position="23"/>
    </location>
</feature>
<dbReference type="EMBL" id="JAYLAA010000001">
    <property type="protein sequence ID" value="MEC3874135.1"/>
    <property type="molecule type" value="Genomic_DNA"/>
</dbReference>
<organism evidence="2 3">
    <name type="scientific">Chryseobacterium salviniae</name>
    <dbReference type="NCBI Taxonomy" id="3101750"/>
    <lineage>
        <taxon>Bacteria</taxon>
        <taxon>Pseudomonadati</taxon>
        <taxon>Bacteroidota</taxon>
        <taxon>Flavobacteriia</taxon>
        <taxon>Flavobacteriales</taxon>
        <taxon>Weeksellaceae</taxon>
        <taxon>Chryseobacterium group</taxon>
        <taxon>Chryseobacterium</taxon>
    </lineage>
</organism>
<evidence type="ECO:0000313" key="2">
    <source>
        <dbReference type="EMBL" id="MEC3874135.1"/>
    </source>
</evidence>
<feature type="transmembrane region" description="Helical" evidence="1">
    <location>
        <begin position="60"/>
        <end position="80"/>
    </location>
</feature>
<keyword evidence="1" id="KW-0812">Transmembrane</keyword>
<name>A0ABU6HPX2_9FLAO</name>
<reference evidence="2 3" key="1">
    <citation type="submission" date="2024-01" db="EMBL/GenBank/DDBJ databases">
        <title>Chryseobacterium sp. T9W2-O.</title>
        <authorList>
            <person name="Maltman C."/>
        </authorList>
    </citation>
    <scope>NUCLEOTIDE SEQUENCE [LARGE SCALE GENOMIC DNA]</scope>
    <source>
        <strain evidence="2 3">T9W2-O</strain>
    </source>
</reference>
<protein>
    <recommendedName>
        <fullName evidence="4">PH domain-containing protein</fullName>
    </recommendedName>
</protein>
<dbReference type="Proteomes" id="UP001348397">
    <property type="component" value="Unassembled WGS sequence"/>
</dbReference>
<keyword evidence="3" id="KW-1185">Reference proteome</keyword>
<accession>A0ABU6HPX2</accession>
<evidence type="ECO:0008006" key="4">
    <source>
        <dbReference type="Google" id="ProtNLM"/>
    </source>
</evidence>
<sequence length="174" mass="20883">MTKIDKYIVFTIVNFVLFIVVVCNTVFNFYWFFITIVILVFIAEFLIRKEIIRLKDSDKKYFFAVTFPMIINLFFLINYITGYNAVKETYCFKNKIAKVGGRGSNETGKTTYIYLTGNAYEYSYMTRSFFIDYKRMLFKNQIIYTFERGIFGLKIRKDYDFVYSEECLEKGNYH</sequence>
<evidence type="ECO:0000256" key="1">
    <source>
        <dbReference type="SAM" id="Phobius"/>
    </source>
</evidence>
<gene>
    <name evidence="2" type="ORF">SOP96_00210</name>
</gene>
<evidence type="ECO:0000313" key="3">
    <source>
        <dbReference type="Proteomes" id="UP001348397"/>
    </source>
</evidence>
<feature type="transmembrane region" description="Helical" evidence="1">
    <location>
        <begin position="29"/>
        <end position="48"/>
    </location>
</feature>
<dbReference type="RefSeq" id="WP_326319234.1">
    <property type="nucleotide sequence ID" value="NZ_JAYLAA010000001.1"/>
</dbReference>